<evidence type="ECO:0000259" key="4">
    <source>
        <dbReference type="Pfam" id="PF00884"/>
    </source>
</evidence>
<reference evidence="5 6" key="1">
    <citation type="submission" date="2019-07" db="EMBL/GenBank/DDBJ databases">
        <authorList>
            <person name="Huq M.A."/>
        </authorList>
    </citation>
    <scope>NUCLEOTIDE SEQUENCE [LARGE SCALE GENOMIC DNA]</scope>
    <source>
        <strain evidence="5 6">MAH-19</strain>
    </source>
</reference>
<dbReference type="AlphaFoldDB" id="A0A556MIP4"/>
<protein>
    <submittedName>
        <fullName evidence="5">Sulfatase-like hydrolase/transferase</fullName>
    </submittedName>
</protein>
<keyword evidence="3 5" id="KW-0378">Hydrolase</keyword>
<dbReference type="Proteomes" id="UP000318733">
    <property type="component" value="Unassembled WGS sequence"/>
</dbReference>
<keyword evidence="2" id="KW-0479">Metal-binding</keyword>
<feature type="domain" description="Sulfatase N-terminal" evidence="4">
    <location>
        <begin position="33"/>
        <end position="222"/>
    </location>
</feature>
<name>A0A556MIP4_9SPHI</name>
<dbReference type="PANTHER" id="PTHR45953:SF1">
    <property type="entry name" value="IDURONATE 2-SULFATASE"/>
    <property type="match status" value="1"/>
</dbReference>
<dbReference type="InterPro" id="IPR024607">
    <property type="entry name" value="Sulfatase_CS"/>
</dbReference>
<dbReference type="InterPro" id="IPR017850">
    <property type="entry name" value="Alkaline_phosphatase_core_sf"/>
</dbReference>
<comment type="similarity">
    <text evidence="1">Belongs to the sulfatase family.</text>
</comment>
<keyword evidence="6" id="KW-1185">Reference proteome</keyword>
<dbReference type="GO" id="GO:0046872">
    <property type="term" value="F:metal ion binding"/>
    <property type="evidence" value="ECO:0007669"/>
    <property type="project" value="UniProtKB-KW"/>
</dbReference>
<dbReference type="PROSITE" id="PS00523">
    <property type="entry name" value="SULFATASE_1"/>
    <property type="match status" value="1"/>
</dbReference>
<evidence type="ECO:0000313" key="5">
    <source>
        <dbReference type="EMBL" id="TSJ39736.1"/>
    </source>
</evidence>
<dbReference type="Pfam" id="PF00884">
    <property type="entry name" value="Sulfatase"/>
    <property type="match status" value="1"/>
</dbReference>
<dbReference type="GO" id="GO:0016740">
    <property type="term" value="F:transferase activity"/>
    <property type="evidence" value="ECO:0007669"/>
    <property type="project" value="UniProtKB-KW"/>
</dbReference>
<proteinExistence type="inferred from homology"/>
<dbReference type="OrthoDB" id="9789742at2"/>
<dbReference type="EMBL" id="VLPK01000003">
    <property type="protein sequence ID" value="TSJ39736.1"/>
    <property type="molecule type" value="Genomic_DNA"/>
</dbReference>
<comment type="caution">
    <text evidence="5">The sequence shown here is derived from an EMBL/GenBank/DDBJ whole genome shotgun (WGS) entry which is preliminary data.</text>
</comment>
<evidence type="ECO:0000256" key="3">
    <source>
        <dbReference type="ARBA" id="ARBA00022801"/>
    </source>
</evidence>
<evidence type="ECO:0000313" key="6">
    <source>
        <dbReference type="Proteomes" id="UP000318733"/>
    </source>
</evidence>
<dbReference type="Gene3D" id="3.40.720.10">
    <property type="entry name" value="Alkaline Phosphatase, subunit A"/>
    <property type="match status" value="1"/>
</dbReference>
<gene>
    <name evidence="5" type="ORF">FO440_18535</name>
</gene>
<sequence>MVPLSLMRINSLISGVSLCLLFFASAALAQRKKNVLFIVVDDLRPALGCYGDPNAFSPFIDDLARHATLFRSAYCQQAVCAPSRASFMTGKKPDHTKVWNLETHFRTALPNVVTLPQYFKNHGYYARQIGKIYHDPLAAQDPPSWSAPGLYGVTTNLGKYVLDSNLVHAPKATVSEAADVPDSAYIDGMVAAAAVKELQHMSSKPFFLAVGFRRPHLPFSVPLAYWQEPKQNIPAFT</sequence>
<evidence type="ECO:0000256" key="1">
    <source>
        <dbReference type="ARBA" id="ARBA00008779"/>
    </source>
</evidence>
<dbReference type="InterPro" id="IPR000917">
    <property type="entry name" value="Sulfatase_N"/>
</dbReference>
<accession>A0A556MIP4</accession>
<dbReference type="GO" id="GO:0005737">
    <property type="term" value="C:cytoplasm"/>
    <property type="evidence" value="ECO:0007669"/>
    <property type="project" value="TreeGrafter"/>
</dbReference>
<dbReference type="GO" id="GO:0008484">
    <property type="term" value="F:sulfuric ester hydrolase activity"/>
    <property type="evidence" value="ECO:0007669"/>
    <property type="project" value="TreeGrafter"/>
</dbReference>
<dbReference type="PANTHER" id="PTHR45953">
    <property type="entry name" value="IDURONATE 2-SULFATASE"/>
    <property type="match status" value="1"/>
</dbReference>
<organism evidence="5 6">
    <name type="scientific">Mucilaginibacter corticis</name>
    <dbReference type="NCBI Taxonomy" id="2597670"/>
    <lineage>
        <taxon>Bacteria</taxon>
        <taxon>Pseudomonadati</taxon>
        <taxon>Bacteroidota</taxon>
        <taxon>Sphingobacteriia</taxon>
        <taxon>Sphingobacteriales</taxon>
        <taxon>Sphingobacteriaceae</taxon>
        <taxon>Mucilaginibacter</taxon>
    </lineage>
</organism>
<keyword evidence="5" id="KW-0808">Transferase</keyword>
<dbReference type="SUPFAM" id="SSF53649">
    <property type="entry name" value="Alkaline phosphatase-like"/>
    <property type="match status" value="1"/>
</dbReference>
<evidence type="ECO:0000256" key="2">
    <source>
        <dbReference type="ARBA" id="ARBA00022723"/>
    </source>
</evidence>